<dbReference type="RefSeq" id="WP_394316386.1">
    <property type="nucleotide sequence ID" value="NZ_JBHMQV010000001.1"/>
</dbReference>
<evidence type="ECO:0000313" key="3">
    <source>
        <dbReference type="Proteomes" id="UP001589887"/>
    </source>
</evidence>
<evidence type="ECO:0000313" key="2">
    <source>
        <dbReference type="EMBL" id="MFC0842544.1"/>
    </source>
</evidence>
<organism evidence="2 3">
    <name type="scientific">Streptomyces noboritoensis</name>
    <dbReference type="NCBI Taxonomy" id="67337"/>
    <lineage>
        <taxon>Bacteria</taxon>
        <taxon>Bacillati</taxon>
        <taxon>Actinomycetota</taxon>
        <taxon>Actinomycetes</taxon>
        <taxon>Kitasatosporales</taxon>
        <taxon>Streptomycetaceae</taxon>
        <taxon>Streptomyces</taxon>
    </lineage>
</organism>
<protein>
    <submittedName>
        <fullName evidence="2">Uncharacterized protein</fullName>
    </submittedName>
</protein>
<comment type="caution">
    <text evidence="2">The sequence shown here is derived from an EMBL/GenBank/DDBJ whole genome shotgun (WGS) entry which is preliminary data.</text>
</comment>
<keyword evidence="1" id="KW-0732">Signal</keyword>
<feature type="signal peptide" evidence="1">
    <location>
        <begin position="1"/>
        <end position="26"/>
    </location>
</feature>
<proteinExistence type="predicted"/>
<dbReference type="EMBL" id="JBHMQV010000001">
    <property type="protein sequence ID" value="MFC0842544.1"/>
    <property type="molecule type" value="Genomic_DNA"/>
</dbReference>
<sequence>MKIRSSLMGLGLGAAFAVLSAVPAQAEPHSPAALPAFSTFAGESTNKATRGSVEYRYWSDGNGWYTAEYRKPTSSDQWPGDGWGGRVLMHFDSVWGSDRNIIVDNQDSQSRTGMPDKFSGVANIWFEVCNFNFFTGEQYSCQRLHKT</sequence>
<feature type="chain" id="PRO_5046594659" evidence="1">
    <location>
        <begin position="27"/>
        <end position="147"/>
    </location>
</feature>
<evidence type="ECO:0000256" key="1">
    <source>
        <dbReference type="SAM" id="SignalP"/>
    </source>
</evidence>
<gene>
    <name evidence="2" type="ORF">ACFH04_02190</name>
</gene>
<dbReference type="Proteomes" id="UP001589887">
    <property type="component" value="Unassembled WGS sequence"/>
</dbReference>
<accession>A0ABV6T9T4</accession>
<reference evidence="2 3" key="1">
    <citation type="submission" date="2024-09" db="EMBL/GenBank/DDBJ databases">
        <authorList>
            <person name="Sun Q."/>
            <person name="Mori K."/>
        </authorList>
    </citation>
    <scope>NUCLEOTIDE SEQUENCE [LARGE SCALE GENOMIC DNA]</scope>
    <source>
        <strain evidence="2 3">JCM 4557</strain>
    </source>
</reference>
<keyword evidence="3" id="KW-1185">Reference proteome</keyword>
<name>A0ABV6T9T4_9ACTN</name>